<feature type="region of interest" description="Disordered" evidence="1">
    <location>
        <begin position="109"/>
        <end position="144"/>
    </location>
</feature>
<evidence type="ECO:0000313" key="2">
    <source>
        <dbReference type="EMBL" id="AAX50661.1"/>
    </source>
</evidence>
<feature type="compositionally biased region" description="Low complexity" evidence="1">
    <location>
        <begin position="1"/>
        <end position="12"/>
    </location>
</feature>
<sequence>MSSIQGTSGSSSERLPNSREDEGMNPEGVTPSGQTISFSAVGKSTSAEDIQQLALPIIQSDAMASSPSVGGAVGEVEVAEIIADVMEKNDANVQKLDEDMEALLQAISSSEEQLESPGVRNKSALKGTNRSNSHREEIARNQRLRSLSVRHGLAHNRHSLRRLARGIRHHAGLVTASFATLHKTLRAVPQEDLKSILGKDSDTVLARIHKLGLEVNEKGEWRLRANGEVGSINQSICNLARSAERLHDDGPLSINDQASEEEVTACCSAGRRACQFLQEHLMGALRAIYYQILRFFHWISRRVEVEPEDTDYYMRPGIFINPYASYLSSSPSVEDPRSLRDRLRDGGALSGEDTLFSMPQDESLDSESVSDDDRGFQ</sequence>
<gene>
    <name evidence="2" type="primary">yprS</name>
    <name evidence="2" type="ordered locus">CTA_0427</name>
</gene>
<feature type="compositionally biased region" description="Polar residues" evidence="1">
    <location>
        <begin position="31"/>
        <end position="43"/>
    </location>
</feature>
<accession>A0A0H2X2F7</accession>
<name>A0A0H2X2F7_CHLTA</name>
<feature type="region of interest" description="Disordered" evidence="1">
    <location>
        <begin position="1"/>
        <end position="43"/>
    </location>
</feature>
<feature type="compositionally biased region" description="Basic and acidic residues" evidence="1">
    <location>
        <begin position="334"/>
        <end position="345"/>
    </location>
</feature>
<dbReference type="AlphaFoldDB" id="A0A0H2X2F7"/>
<keyword evidence="3" id="KW-1185">Reference proteome</keyword>
<dbReference type="Proteomes" id="UP000002532">
    <property type="component" value="Chromosome"/>
</dbReference>
<organism evidence="2 3">
    <name type="scientific">Chlamydia trachomatis serovar A (strain ATCC VR-571B / DSM 19440 / HAR-13)</name>
    <dbReference type="NCBI Taxonomy" id="315277"/>
    <lineage>
        <taxon>Bacteria</taxon>
        <taxon>Pseudomonadati</taxon>
        <taxon>Chlamydiota</taxon>
        <taxon>Chlamydiia</taxon>
        <taxon>Chlamydiales</taxon>
        <taxon>Chlamydiaceae</taxon>
        <taxon>Chlamydia/Chlamydophila group</taxon>
        <taxon>Chlamydia</taxon>
    </lineage>
</organism>
<reference evidence="2 3" key="1">
    <citation type="journal article" date="2005" name="Infect. Immun.">
        <title>Comparative genomic analysis of Chlamydia trachomatis oculotropic and genitotropic strains.</title>
        <authorList>
            <person name="Carlson J.H."/>
            <person name="Porcella S.F."/>
            <person name="McClarty G."/>
            <person name="Caldwell H.D."/>
        </authorList>
    </citation>
    <scope>NUCLEOTIDE SEQUENCE [LARGE SCALE GENOMIC DNA]</scope>
    <source>
        <strain evidence="3">ATCC VR-571B / DSM 19440 / HAR-13</strain>
    </source>
</reference>
<protein>
    <submittedName>
        <fullName evidence="2">Uncharacterized protein</fullName>
    </submittedName>
</protein>
<evidence type="ECO:0000256" key="1">
    <source>
        <dbReference type="SAM" id="MobiDB-lite"/>
    </source>
</evidence>
<feature type="region of interest" description="Disordered" evidence="1">
    <location>
        <begin position="328"/>
        <end position="377"/>
    </location>
</feature>
<proteinExistence type="predicted"/>
<dbReference type="NCBIfam" id="NF047362">
    <property type="entry name" value="CT392_fam"/>
    <property type="match status" value="1"/>
</dbReference>
<dbReference type="RefSeq" id="WP_011324718.1">
    <property type="nucleotide sequence ID" value="NC_007429.1"/>
</dbReference>
<dbReference type="HOGENOM" id="CLU_732986_0_0_0"/>
<evidence type="ECO:0000313" key="3">
    <source>
        <dbReference type="Proteomes" id="UP000002532"/>
    </source>
</evidence>
<dbReference type="KEGG" id="cta:CTA_0427"/>
<dbReference type="EMBL" id="CP000051">
    <property type="protein sequence ID" value="AAX50661.1"/>
    <property type="molecule type" value="Genomic_DNA"/>
</dbReference>